<organism evidence="1 2">
    <name type="scientific">Streptococcus sanguinis SK72</name>
    <dbReference type="NCBI Taxonomy" id="888809"/>
    <lineage>
        <taxon>Bacteria</taxon>
        <taxon>Bacillati</taxon>
        <taxon>Bacillota</taxon>
        <taxon>Bacilli</taxon>
        <taxon>Lactobacillales</taxon>
        <taxon>Streptococcaceae</taxon>
        <taxon>Streptococcus</taxon>
    </lineage>
</organism>
<dbReference type="AlphaFoldDB" id="F0I3T0"/>
<evidence type="ECO:0000313" key="1">
    <source>
        <dbReference type="EMBL" id="EGD28847.1"/>
    </source>
</evidence>
<dbReference type="Proteomes" id="UP000003332">
    <property type="component" value="Unassembled WGS sequence"/>
</dbReference>
<name>F0I3T0_STRSA</name>
<dbReference type="HOGENOM" id="CLU_3317944_0_0_9"/>
<evidence type="ECO:0000313" key="2">
    <source>
        <dbReference type="Proteomes" id="UP000003332"/>
    </source>
</evidence>
<sequence>MLKKLKSWHKKYFGVGSTFYRRIAHFESWLYDAIVSKLF</sequence>
<dbReference type="PATRIC" id="fig|888809.3.peg.1777"/>
<accession>F0I3T0</accession>
<reference evidence="1 2" key="1">
    <citation type="submission" date="2011-02" db="EMBL/GenBank/DDBJ databases">
        <authorList>
            <person name="Muzny D."/>
            <person name="Qin X."/>
            <person name="Deng J."/>
            <person name="Jiang H."/>
            <person name="Liu Y."/>
            <person name="Qu J."/>
            <person name="Song X.-Z."/>
            <person name="Zhang L."/>
            <person name="Thornton R."/>
            <person name="Coyle M."/>
            <person name="Francisco L."/>
            <person name="Jackson L."/>
            <person name="Javaid M."/>
            <person name="Korchina V."/>
            <person name="Kovar C."/>
            <person name="Mata R."/>
            <person name="Mathew T."/>
            <person name="Ngo R."/>
            <person name="Nguyen L."/>
            <person name="Nguyen N."/>
            <person name="Okwuonu G."/>
            <person name="Ongeri F."/>
            <person name="Pham C."/>
            <person name="Simmons D."/>
            <person name="Wilczek-Boney K."/>
            <person name="Hale W."/>
            <person name="Jakkamsetti A."/>
            <person name="Pham P."/>
            <person name="Ruth R."/>
            <person name="San Lucas F."/>
            <person name="Warren J."/>
            <person name="Zhang J."/>
            <person name="Zhao Z."/>
            <person name="Zhou C."/>
            <person name="Zhu D."/>
            <person name="Lee S."/>
            <person name="Bess C."/>
            <person name="Blankenburg K."/>
            <person name="Forbes L."/>
            <person name="Fu Q."/>
            <person name="Gubbala S."/>
            <person name="Hirani K."/>
            <person name="Jayaseelan J.C."/>
            <person name="Lara F."/>
            <person name="Munidasa M."/>
            <person name="Palculict T."/>
            <person name="Patil S."/>
            <person name="Pu L.-L."/>
            <person name="Saada N."/>
            <person name="Tang L."/>
            <person name="Weissenberger G."/>
            <person name="Zhu Y."/>
            <person name="Hemphill L."/>
            <person name="Shang Y."/>
            <person name="Youmans B."/>
            <person name="Ayvaz T."/>
            <person name="Ross M."/>
            <person name="Santibanez J."/>
            <person name="Aqrawi P."/>
            <person name="Gross S."/>
            <person name="Joshi V."/>
            <person name="Fowler G."/>
            <person name="Nazareth L."/>
            <person name="Reid J."/>
            <person name="Worley K."/>
            <person name="Petrosino J."/>
            <person name="Highlander S."/>
            <person name="Gibbs R."/>
        </authorList>
    </citation>
    <scope>NUCLEOTIDE SEQUENCE [LARGE SCALE GENOMIC DNA]</scope>
    <source>
        <strain evidence="1 2">SK72</strain>
    </source>
</reference>
<dbReference type="EMBL" id="AEXV01000011">
    <property type="protein sequence ID" value="EGD28847.1"/>
    <property type="molecule type" value="Genomic_DNA"/>
</dbReference>
<proteinExistence type="predicted"/>
<gene>
    <name evidence="1" type="ORF">HMPREF9381_1820</name>
</gene>
<protein>
    <submittedName>
        <fullName evidence="1">Uncharacterized protein</fullName>
    </submittedName>
</protein>
<comment type="caution">
    <text evidence="1">The sequence shown here is derived from an EMBL/GenBank/DDBJ whole genome shotgun (WGS) entry which is preliminary data.</text>
</comment>